<dbReference type="Proteomes" id="UP000004671">
    <property type="component" value="Chromosome"/>
</dbReference>
<dbReference type="InterPro" id="IPR036249">
    <property type="entry name" value="Thioredoxin-like_sf"/>
</dbReference>
<dbReference type="RefSeq" id="WP_006928742.1">
    <property type="nucleotide sequence ID" value="NZ_CM001402.1"/>
</dbReference>
<dbReference type="Gene3D" id="3.40.30.10">
    <property type="entry name" value="Glutaredoxin"/>
    <property type="match status" value="1"/>
</dbReference>
<feature type="signal peptide" evidence="2">
    <location>
        <begin position="1"/>
        <end position="22"/>
    </location>
</feature>
<dbReference type="PaxDb" id="880073-Calab_1963"/>
<protein>
    <submittedName>
        <fullName evidence="5">Redoxin domain protein</fullName>
    </submittedName>
    <submittedName>
        <fullName evidence="4">Thiol-disulfide isomerase or thioredoxin</fullName>
    </submittedName>
</protein>
<dbReference type="Pfam" id="PF00578">
    <property type="entry name" value="AhpC-TSA"/>
    <property type="match status" value="1"/>
</dbReference>
<dbReference type="KEGG" id="caby:Cabys_726"/>
<dbReference type="PROSITE" id="PS51352">
    <property type="entry name" value="THIOREDOXIN_2"/>
    <property type="match status" value="1"/>
</dbReference>
<dbReference type="GO" id="GO:0016853">
    <property type="term" value="F:isomerase activity"/>
    <property type="evidence" value="ECO:0007669"/>
    <property type="project" value="UniProtKB-KW"/>
</dbReference>
<dbReference type="EMBL" id="CP018099">
    <property type="protein sequence ID" value="APF17477.1"/>
    <property type="molecule type" value="Genomic_DNA"/>
</dbReference>
<evidence type="ECO:0000256" key="2">
    <source>
        <dbReference type="SAM" id="SignalP"/>
    </source>
</evidence>
<keyword evidence="4" id="KW-0413">Isomerase</keyword>
<keyword evidence="1" id="KW-0676">Redox-active center</keyword>
<dbReference type="CDD" id="cd02966">
    <property type="entry name" value="TlpA_like_family"/>
    <property type="match status" value="1"/>
</dbReference>
<keyword evidence="6" id="KW-1185">Reference proteome</keyword>
<dbReference type="PANTHER" id="PTHR42852">
    <property type="entry name" value="THIOL:DISULFIDE INTERCHANGE PROTEIN DSBE"/>
    <property type="match status" value="1"/>
</dbReference>
<dbReference type="FunCoup" id="H1XU87">
    <property type="interactions" value="211"/>
</dbReference>
<feature type="domain" description="Thioredoxin" evidence="3">
    <location>
        <begin position="22"/>
        <end position="160"/>
    </location>
</feature>
<keyword evidence="2" id="KW-0732">Signal</keyword>
<evidence type="ECO:0000313" key="7">
    <source>
        <dbReference type="Proteomes" id="UP000183868"/>
    </source>
</evidence>
<dbReference type="InParanoid" id="H1XU87"/>
<evidence type="ECO:0000259" key="3">
    <source>
        <dbReference type="PROSITE" id="PS51352"/>
    </source>
</evidence>
<dbReference type="PROSITE" id="PS00194">
    <property type="entry name" value="THIOREDOXIN_1"/>
    <property type="match status" value="1"/>
</dbReference>
<reference evidence="5 6" key="1">
    <citation type="submission" date="2011-09" db="EMBL/GenBank/DDBJ databases">
        <title>The permanent draft genome of Caldithrix abyssi DSM 13497.</title>
        <authorList>
            <consortium name="US DOE Joint Genome Institute (JGI-PGF)"/>
            <person name="Lucas S."/>
            <person name="Han J."/>
            <person name="Lapidus A."/>
            <person name="Bruce D."/>
            <person name="Goodwin L."/>
            <person name="Pitluck S."/>
            <person name="Peters L."/>
            <person name="Kyrpides N."/>
            <person name="Mavromatis K."/>
            <person name="Ivanova N."/>
            <person name="Mikhailova N."/>
            <person name="Chertkov O."/>
            <person name="Detter J.C."/>
            <person name="Tapia R."/>
            <person name="Han C."/>
            <person name="Land M."/>
            <person name="Hauser L."/>
            <person name="Markowitz V."/>
            <person name="Cheng J.-F."/>
            <person name="Hugenholtz P."/>
            <person name="Woyke T."/>
            <person name="Wu D."/>
            <person name="Spring S."/>
            <person name="Brambilla E."/>
            <person name="Klenk H.-P."/>
            <person name="Eisen J.A."/>
        </authorList>
    </citation>
    <scope>NUCLEOTIDE SEQUENCE [LARGE SCALE GENOMIC DNA]</scope>
    <source>
        <strain evidence="5 6">DSM 13497</strain>
    </source>
</reference>
<organism evidence="5 6">
    <name type="scientific">Caldithrix abyssi DSM 13497</name>
    <dbReference type="NCBI Taxonomy" id="880073"/>
    <lineage>
        <taxon>Bacteria</taxon>
        <taxon>Pseudomonadati</taxon>
        <taxon>Calditrichota</taxon>
        <taxon>Calditrichia</taxon>
        <taxon>Calditrichales</taxon>
        <taxon>Calditrichaceae</taxon>
        <taxon>Caldithrix</taxon>
    </lineage>
</organism>
<proteinExistence type="predicted"/>
<evidence type="ECO:0000256" key="1">
    <source>
        <dbReference type="ARBA" id="ARBA00023284"/>
    </source>
</evidence>
<dbReference type="eggNOG" id="COG0526">
    <property type="taxonomic scope" value="Bacteria"/>
</dbReference>
<dbReference type="InterPro" id="IPR050553">
    <property type="entry name" value="Thioredoxin_ResA/DsbE_sf"/>
</dbReference>
<dbReference type="AlphaFoldDB" id="H1XU87"/>
<dbReference type="SUPFAM" id="SSF52833">
    <property type="entry name" value="Thioredoxin-like"/>
    <property type="match status" value="1"/>
</dbReference>
<sequence length="177" mass="20308" precursor="true">MSQNKALRIQFLLLLLISLSFAQNGNKIEVFSVKNLSDDNTVFEEYKGKITIINFWATWCAACLKEMPQLEKIYNEFKRDQVEVIGVAVMSDSNKIEKMIEVTGVTYPILTGDRKLLQKISNSLIIPQTIILNKEGKIVARFFGDQSYKTYRETILHYLEQSQLTGAPRTSLNYSQE</sequence>
<dbReference type="GO" id="GO:0016491">
    <property type="term" value="F:oxidoreductase activity"/>
    <property type="evidence" value="ECO:0007669"/>
    <property type="project" value="InterPro"/>
</dbReference>
<dbReference type="InterPro" id="IPR000866">
    <property type="entry name" value="AhpC/TSA"/>
</dbReference>
<feature type="chain" id="PRO_5010497888" evidence="2">
    <location>
        <begin position="23"/>
        <end position="177"/>
    </location>
</feature>
<dbReference type="GO" id="GO:0016209">
    <property type="term" value="F:antioxidant activity"/>
    <property type="evidence" value="ECO:0007669"/>
    <property type="project" value="InterPro"/>
</dbReference>
<evidence type="ECO:0000313" key="4">
    <source>
        <dbReference type="EMBL" id="APF17477.1"/>
    </source>
</evidence>
<dbReference type="STRING" id="880073.Cabys_726"/>
<dbReference type="InterPro" id="IPR013766">
    <property type="entry name" value="Thioredoxin_domain"/>
</dbReference>
<dbReference type="PANTHER" id="PTHR42852:SF13">
    <property type="entry name" value="PROTEIN DIPZ"/>
    <property type="match status" value="1"/>
</dbReference>
<dbReference type="OrthoDB" id="9788279at2"/>
<dbReference type="InterPro" id="IPR017937">
    <property type="entry name" value="Thioredoxin_CS"/>
</dbReference>
<dbReference type="HOGENOM" id="CLU_042529_11_2_0"/>
<evidence type="ECO:0000313" key="5">
    <source>
        <dbReference type="EMBL" id="EHO41577.1"/>
    </source>
</evidence>
<reference evidence="4 7" key="2">
    <citation type="submission" date="2016-11" db="EMBL/GenBank/DDBJ databases">
        <title>Genomic analysis of Caldithrix abyssi and proposal of a novel bacterial phylum Caldithrichaeota.</title>
        <authorList>
            <person name="Kublanov I."/>
            <person name="Sigalova O."/>
            <person name="Gavrilov S."/>
            <person name="Lebedinsky A."/>
            <person name="Ivanova N."/>
            <person name="Daum C."/>
            <person name="Reddy T."/>
            <person name="Klenk H.P."/>
            <person name="Goker M."/>
            <person name="Reva O."/>
            <person name="Miroshnichenko M."/>
            <person name="Kyprides N."/>
            <person name="Woyke T."/>
            <person name="Gelfand M."/>
        </authorList>
    </citation>
    <scope>NUCLEOTIDE SEQUENCE [LARGE SCALE GENOMIC DNA]</scope>
    <source>
        <strain evidence="4 7">LF13</strain>
    </source>
</reference>
<evidence type="ECO:0000313" key="6">
    <source>
        <dbReference type="Proteomes" id="UP000004671"/>
    </source>
</evidence>
<accession>H1XU87</accession>
<dbReference type="Proteomes" id="UP000183868">
    <property type="component" value="Chromosome"/>
</dbReference>
<name>H1XU87_CALAY</name>
<dbReference type="EMBL" id="CM001402">
    <property type="protein sequence ID" value="EHO41577.1"/>
    <property type="molecule type" value="Genomic_DNA"/>
</dbReference>
<gene>
    <name evidence="4" type="ORF">Cabys_726</name>
    <name evidence="5" type="ORF">Calab_1963</name>
</gene>